<organism evidence="1 2">
    <name type="scientific">Microdochium trichocladiopsis</name>
    <dbReference type="NCBI Taxonomy" id="1682393"/>
    <lineage>
        <taxon>Eukaryota</taxon>
        <taxon>Fungi</taxon>
        <taxon>Dikarya</taxon>
        <taxon>Ascomycota</taxon>
        <taxon>Pezizomycotina</taxon>
        <taxon>Sordariomycetes</taxon>
        <taxon>Xylariomycetidae</taxon>
        <taxon>Xylariales</taxon>
        <taxon>Microdochiaceae</taxon>
        <taxon>Microdochium</taxon>
    </lineage>
</organism>
<keyword evidence="2" id="KW-1185">Reference proteome</keyword>
<proteinExistence type="predicted"/>
<evidence type="ECO:0000313" key="2">
    <source>
        <dbReference type="Proteomes" id="UP000756346"/>
    </source>
</evidence>
<dbReference type="EMBL" id="JAGTJQ010000005">
    <property type="protein sequence ID" value="KAH7031541.1"/>
    <property type="molecule type" value="Genomic_DNA"/>
</dbReference>
<comment type="caution">
    <text evidence="1">The sequence shown here is derived from an EMBL/GenBank/DDBJ whole genome shotgun (WGS) entry which is preliminary data.</text>
</comment>
<dbReference type="GeneID" id="70183604"/>
<dbReference type="RefSeq" id="XP_046013221.1">
    <property type="nucleotide sequence ID" value="XM_046154058.1"/>
</dbReference>
<gene>
    <name evidence="1" type="ORF">B0I36DRAFT_324107</name>
</gene>
<name>A0A9P8Y751_9PEZI</name>
<accession>A0A9P8Y751</accession>
<evidence type="ECO:0000313" key="1">
    <source>
        <dbReference type="EMBL" id="KAH7031541.1"/>
    </source>
</evidence>
<protein>
    <submittedName>
        <fullName evidence="1">Uncharacterized protein</fullName>
    </submittedName>
</protein>
<dbReference type="OrthoDB" id="5370830at2759"/>
<sequence>MPLLLLPRLLRFRHHPSLLAHPVLSMEDGGVLRHNTTKFGLQPFCLFPASLRAHFCIYKRNGLFTLAQFSFPSTDMPFTSLASVSQIYRI</sequence>
<dbReference type="Proteomes" id="UP000756346">
    <property type="component" value="Unassembled WGS sequence"/>
</dbReference>
<reference evidence="1" key="1">
    <citation type="journal article" date="2021" name="Nat. Commun.">
        <title>Genetic determinants of endophytism in the Arabidopsis root mycobiome.</title>
        <authorList>
            <person name="Mesny F."/>
            <person name="Miyauchi S."/>
            <person name="Thiergart T."/>
            <person name="Pickel B."/>
            <person name="Atanasova L."/>
            <person name="Karlsson M."/>
            <person name="Huettel B."/>
            <person name="Barry K.W."/>
            <person name="Haridas S."/>
            <person name="Chen C."/>
            <person name="Bauer D."/>
            <person name="Andreopoulos W."/>
            <person name="Pangilinan J."/>
            <person name="LaButti K."/>
            <person name="Riley R."/>
            <person name="Lipzen A."/>
            <person name="Clum A."/>
            <person name="Drula E."/>
            <person name="Henrissat B."/>
            <person name="Kohler A."/>
            <person name="Grigoriev I.V."/>
            <person name="Martin F.M."/>
            <person name="Hacquard S."/>
        </authorList>
    </citation>
    <scope>NUCLEOTIDE SEQUENCE</scope>
    <source>
        <strain evidence="1">MPI-CAGE-CH-0230</strain>
    </source>
</reference>
<dbReference type="AlphaFoldDB" id="A0A9P8Y751"/>